<dbReference type="InterPro" id="IPR019826">
    <property type="entry name" value="Carboxylesterase_B_AS"/>
</dbReference>
<feature type="domain" description="Carboxylesterase type B" evidence="4">
    <location>
        <begin position="2"/>
        <end position="331"/>
    </location>
</feature>
<dbReference type="AlphaFoldDB" id="A0A6B2L7G4"/>
<sequence length="357" mass="39955">MNSFGFLSGLTGIDYNIGLKDQQMALQWVKENIVFFGGDPLNIVINGESAGASSIMFHLVMPSSEGLFNGAILESSASPIIYECNSSLYQSRARSWASSLGCNGSNIISCLEKVDSSRVLAIYETWVPCIDYQVISAPPLLSFKEGSYQDVPIIHGFNSDEGNLFAVLFGSPGNITDQEYEKVTPLAITSVLFLEEDYVPEIMTWYNPARKTLGNWNTLSRIIGDGLFNCPLNLISSEVSKTNQKYYRYLFRHHPHNSVYPQLNATHGLEIPFFFGNSSLLGYLSPPLFTQEEEMLSLNILTLLSQFMYTKDPSPEWPPLNSGYSYVFDIPPTTINSIPLFSYCVNWESLYLKIHGK</sequence>
<dbReference type="PROSITE" id="PS00122">
    <property type="entry name" value="CARBOXYLESTERASE_B_1"/>
    <property type="match status" value="1"/>
</dbReference>
<dbReference type="InterPro" id="IPR050654">
    <property type="entry name" value="AChE-related_enzymes"/>
</dbReference>
<name>A0A6B2L7G4_9EUKA</name>
<evidence type="ECO:0000256" key="1">
    <source>
        <dbReference type="ARBA" id="ARBA00005964"/>
    </source>
</evidence>
<dbReference type="EMBL" id="GIBP01003994">
    <property type="protein sequence ID" value="NDV32963.1"/>
    <property type="molecule type" value="Transcribed_RNA"/>
</dbReference>
<proteinExistence type="inferred from homology"/>
<evidence type="ECO:0000259" key="4">
    <source>
        <dbReference type="Pfam" id="PF00135"/>
    </source>
</evidence>
<reference evidence="5" key="1">
    <citation type="journal article" date="2020" name="J. Eukaryot. Microbiol.">
        <title>De novo Sequencing, Assembly and Annotation of the Transcriptome for the Free-Living Testate Amoeba Arcella intermedia.</title>
        <authorList>
            <person name="Ribeiro G.M."/>
            <person name="Porfirio-Sousa A.L."/>
            <person name="Maurer-Alcala X.X."/>
            <person name="Katz L.A."/>
            <person name="Lahr D.J.G."/>
        </authorList>
    </citation>
    <scope>NUCLEOTIDE SEQUENCE</scope>
</reference>
<dbReference type="InterPro" id="IPR029058">
    <property type="entry name" value="AB_hydrolase_fold"/>
</dbReference>
<dbReference type="PANTHER" id="PTHR43918:SF4">
    <property type="entry name" value="CARBOXYLIC ESTER HYDROLASE"/>
    <property type="match status" value="1"/>
</dbReference>
<dbReference type="EC" id="3.1.1.-" evidence="3"/>
<evidence type="ECO:0000256" key="3">
    <source>
        <dbReference type="RuleBase" id="RU361235"/>
    </source>
</evidence>
<evidence type="ECO:0000313" key="5">
    <source>
        <dbReference type="EMBL" id="NDV32963.1"/>
    </source>
</evidence>
<organism evidence="5">
    <name type="scientific">Arcella intermedia</name>
    <dbReference type="NCBI Taxonomy" id="1963864"/>
    <lineage>
        <taxon>Eukaryota</taxon>
        <taxon>Amoebozoa</taxon>
        <taxon>Tubulinea</taxon>
        <taxon>Elardia</taxon>
        <taxon>Arcellinida</taxon>
        <taxon>Sphaerothecina</taxon>
        <taxon>Arcellidae</taxon>
        <taxon>Arcella</taxon>
    </lineage>
</organism>
<accession>A0A6B2L7G4</accession>
<dbReference type="PANTHER" id="PTHR43918">
    <property type="entry name" value="ACETYLCHOLINESTERASE"/>
    <property type="match status" value="1"/>
</dbReference>
<dbReference type="InterPro" id="IPR002018">
    <property type="entry name" value="CarbesteraseB"/>
</dbReference>
<dbReference type="Pfam" id="PF00135">
    <property type="entry name" value="COesterase"/>
    <property type="match status" value="1"/>
</dbReference>
<keyword evidence="2 3" id="KW-0378">Hydrolase</keyword>
<evidence type="ECO:0000256" key="2">
    <source>
        <dbReference type="ARBA" id="ARBA00022801"/>
    </source>
</evidence>
<dbReference type="SUPFAM" id="SSF53474">
    <property type="entry name" value="alpha/beta-Hydrolases"/>
    <property type="match status" value="1"/>
</dbReference>
<dbReference type="GO" id="GO:0052689">
    <property type="term" value="F:carboxylic ester hydrolase activity"/>
    <property type="evidence" value="ECO:0007669"/>
    <property type="project" value="TreeGrafter"/>
</dbReference>
<dbReference type="Gene3D" id="3.40.50.1820">
    <property type="entry name" value="alpha/beta hydrolase"/>
    <property type="match status" value="1"/>
</dbReference>
<comment type="similarity">
    <text evidence="1 3">Belongs to the type-B carboxylesterase/lipase family.</text>
</comment>
<protein>
    <recommendedName>
        <fullName evidence="3">Carboxylic ester hydrolase</fullName>
        <ecNumber evidence="3">3.1.1.-</ecNumber>
    </recommendedName>
</protein>